<name>A0A646KUP0_STRJU</name>
<proteinExistence type="predicted"/>
<feature type="domain" description="Polymerase nucleotidyl transferase" evidence="1">
    <location>
        <begin position="4"/>
        <end position="42"/>
    </location>
</feature>
<dbReference type="Pfam" id="PF01909">
    <property type="entry name" value="NTP_transf_2"/>
    <property type="match status" value="1"/>
</dbReference>
<dbReference type="EMBL" id="VCLA01000204">
    <property type="protein sequence ID" value="MQT05571.1"/>
    <property type="molecule type" value="Genomic_DNA"/>
</dbReference>
<dbReference type="InterPro" id="IPR043519">
    <property type="entry name" value="NT_sf"/>
</dbReference>
<evidence type="ECO:0000313" key="3">
    <source>
        <dbReference type="Proteomes" id="UP000419138"/>
    </source>
</evidence>
<protein>
    <submittedName>
        <fullName evidence="2">Nucleotidyltransferase</fullName>
    </submittedName>
</protein>
<dbReference type="OrthoDB" id="4184922at2"/>
<keyword evidence="3" id="KW-1185">Reference proteome</keyword>
<reference evidence="2 3" key="1">
    <citation type="submission" date="2019-05" db="EMBL/GenBank/DDBJ databases">
        <title>Comparative genomics and metabolomics analyses of clavulanic acid producing Streptomyces species provides insight into specialized metabolism and evolution of beta-lactam biosynthetic gene clusters.</title>
        <authorList>
            <person name="Moore M.A."/>
            <person name="Cruz-Morales P."/>
            <person name="Barona Gomez F."/>
            <person name="Kapil T."/>
        </authorList>
    </citation>
    <scope>NUCLEOTIDE SEQUENCE [LARGE SCALE GENOMIC DNA]</scope>
    <source>
        <strain evidence="2 3">NRRL 5741</strain>
    </source>
</reference>
<dbReference type="Proteomes" id="UP000419138">
    <property type="component" value="Unassembled WGS sequence"/>
</dbReference>
<comment type="caution">
    <text evidence="2">The sequence shown here is derived from an EMBL/GenBank/DDBJ whole genome shotgun (WGS) entry which is preliminary data.</text>
</comment>
<dbReference type="GO" id="GO:0016779">
    <property type="term" value="F:nucleotidyltransferase activity"/>
    <property type="evidence" value="ECO:0007669"/>
    <property type="project" value="InterPro"/>
</dbReference>
<organism evidence="2 3">
    <name type="scientific">Streptomyces jumonjinensis</name>
    <dbReference type="NCBI Taxonomy" id="1945"/>
    <lineage>
        <taxon>Bacteria</taxon>
        <taxon>Bacillati</taxon>
        <taxon>Actinomycetota</taxon>
        <taxon>Actinomycetes</taxon>
        <taxon>Kitasatosporales</taxon>
        <taxon>Streptomycetaceae</taxon>
        <taxon>Streptomyces</taxon>
    </lineage>
</organism>
<evidence type="ECO:0000259" key="1">
    <source>
        <dbReference type="Pfam" id="PF01909"/>
    </source>
</evidence>
<keyword evidence="2" id="KW-0808">Transferase</keyword>
<dbReference type="InterPro" id="IPR002934">
    <property type="entry name" value="Polymerase_NTP_transf_dom"/>
</dbReference>
<feature type="non-terminal residue" evidence="2">
    <location>
        <position position="1"/>
    </location>
</feature>
<evidence type="ECO:0000313" key="2">
    <source>
        <dbReference type="EMBL" id="MQT05571.1"/>
    </source>
</evidence>
<sequence length="233" mass="25825">LSPVAVWAHGSLGGGDYRPGRSDLDLIAVLRRPVTRAERRRLAALHRRLTNGLPLAARLHCAYPVAGEALADPARPHLAWAHRRLLHPPVTEVTRCELHRFGVVLSGGPPAELLPEVTDDQLAGFVVRDLREYWRPAVRRERLWRQDVWVDLGLLTLARASATLRTGALITKAEALDALTTELEAPAEVVADIRRRRYGDPVPVSRRWAARRAALTTGFLGPAIDRLVEDPGF</sequence>
<gene>
    <name evidence="2" type="ORF">FF041_37420</name>
</gene>
<dbReference type="SUPFAM" id="SSF81301">
    <property type="entry name" value="Nucleotidyltransferase"/>
    <property type="match status" value="1"/>
</dbReference>
<dbReference type="AlphaFoldDB" id="A0A646KUP0"/>
<accession>A0A646KUP0</accession>